<dbReference type="InterPro" id="IPR050858">
    <property type="entry name" value="Mal-CoA-ACP_Trans/PKS_FabD"/>
</dbReference>
<protein>
    <recommendedName>
        <fullName evidence="1">[acyl-carrier-protein] S-malonyltransferase</fullName>
        <ecNumber evidence="1">2.3.1.39</ecNumber>
    </recommendedName>
</protein>
<dbReference type="RefSeq" id="WP_121006141.1">
    <property type="nucleotide sequence ID" value="NZ_RBXO01000001.1"/>
</dbReference>
<evidence type="ECO:0000256" key="4">
    <source>
        <dbReference type="ARBA" id="ARBA00048462"/>
    </source>
</evidence>
<evidence type="ECO:0000256" key="1">
    <source>
        <dbReference type="ARBA" id="ARBA00013258"/>
    </source>
</evidence>
<dbReference type="InterPro" id="IPR016035">
    <property type="entry name" value="Acyl_Trfase/lysoPLipase"/>
</dbReference>
<sequence>MADRTAMVFPGMAPSGFATLGKFLVLDRFARERVAEASEVLGYPLLARLRADGEDGYSADAQVAFVVSCLALADRAEQVRGVRADVVACPSFGQKAAAVYTGALSFADAVRFTVDLARCEEEYFAGSDLVTHCVVRVPEEAFHDVLRGMAERGEWYDVSGHLDRGFHLVSLSERHLDAFIADIRAAGGYSMHTMRPPVHAAAFTPLRHKAEAEVFTRYTIGAPRIPVVADQDGALVETADAMRTMLLDTFDRAIRWPDVVAGLRRLDVGTVVFAGQDNLFHRLDVTAEAFRVVALNPKNALLPPKTARSA</sequence>
<dbReference type="PANTHER" id="PTHR42681:SF1">
    <property type="entry name" value="MALONYL-COA-ACYL CARRIER PROTEIN TRANSACYLASE, MITOCHONDRIAL"/>
    <property type="match status" value="1"/>
</dbReference>
<dbReference type="GO" id="GO:0004314">
    <property type="term" value="F:[acyl-carrier-protein] S-malonyltransferase activity"/>
    <property type="evidence" value="ECO:0007669"/>
    <property type="project" value="UniProtKB-EC"/>
</dbReference>
<dbReference type="PANTHER" id="PTHR42681">
    <property type="entry name" value="MALONYL-COA-ACYL CARRIER PROTEIN TRANSACYLASE, MITOCHONDRIAL"/>
    <property type="match status" value="1"/>
</dbReference>
<dbReference type="SUPFAM" id="SSF52151">
    <property type="entry name" value="FabD/lysophospholipase-like"/>
    <property type="match status" value="1"/>
</dbReference>
<evidence type="ECO:0000259" key="5">
    <source>
        <dbReference type="Pfam" id="PF21124"/>
    </source>
</evidence>
<dbReference type="InterPro" id="IPR001227">
    <property type="entry name" value="Ac_transferase_dom_sf"/>
</dbReference>
<dbReference type="Proteomes" id="UP000282084">
    <property type="component" value="Unassembled WGS sequence"/>
</dbReference>
<dbReference type="OrthoDB" id="5123945at2"/>
<dbReference type="AlphaFoldDB" id="A0A495VYH6"/>
<dbReference type="Pfam" id="PF21124">
    <property type="entry name" value="VinK_C"/>
    <property type="match status" value="1"/>
</dbReference>
<keyword evidence="3" id="KW-0012">Acyltransferase</keyword>
<dbReference type="Gene3D" id="3.40.366.10">
    <property type="entry name" value="Malonyl-Coenzyme A Acyl Carrier Protein, domain 2"/>
    <property type="match status" value="2"/>
</dbReference>
<dbReference type="EC" id="2.3.1.39" evidence="1"/>
<proteinExistence type="predicted"/>
<comment type="caution">
    <text evidence="6">The sequence shown here is derived from an EMBL/GenBank/DDBJ whole genome shotgun (WGS) entry which is preliminary data.</text>
</comment>
<gene>
    <name evidence="6" type="ORF">C8E97_3123</name>
</gene>
<comment type="catalytic activity">
    <reaction evidence="4">
        <text>holo-[ACP] + malonyl-CoA = malonyl-[ACP] + CoA</text>
        <dbReference type="Rhea" id="RHEA:41792"/>
        <dbReference type="Rhea" id="RHEA-COMP:9623"/>
        <dbReference type="Rhea" id="RHEA-COMP:9685"/>
        <dbReference type="ChEBI" id="CHEBI:57287"/>
        <dbReference type="ChEBI" id="CHEBI:57384"/>
        <dbReference type="ChEBI" id="CHEBI:64479"/>
        <dbReference type="ChEBI" id="CHEBI:78449"/>
        <dbReference type="EC" id="2.3.1.39"/>
    </reaction>
</comment>
<dbReference type="InterPro" id="IPR049416">
    <property type="entry name" value="VinK-like_small"/>
</dbReference>
<dbReference type="EMBL" id="RBXO01000001">
    <property type="protein sequence ID" value="RKT54481.1"/>
    <property type="molecule type" value="Genomic_DNA"/>
</dbReference>
<evidence type="ECO:0000256" key="3">
    <source>
        <dbReference type="ARBA" id="ARBA00023315"/>
    </source>
</evidence>
<accession>A0A495VYH6</accession>
<reference evidence="6 7" key="1">
    <citation type="submission" date="2018-10" db="EMBL/GenBank/DDBJ databases">
        <title>Sequencing the genomes of 1000 actinobacteria strains.</title>
        <authorList>
            <person name="Klenk H.-P."/>
        </authorList>
    </citation>
    <scope>NUCLEOTIDE SEQUENCE [LARGE SCALE GENOMIC DNA]</scope>
    <source>
        <strain evidence="6 7">DSM 43800</strain>
    </source>
</reference>
<organism evidence="6 7">
    <name type="scientific">Saccharothrix australiensis</name>
    <dbReference type="NCBI Taxonomy" id="2072"/>
    <lineage>
        <taxon>Bacteria</taxon>
        <taxon>Bacillati</taxon>
        <taxon>Actinomycetota</taxon>
        <taxon>Actinomycetes</taxon>
        <taxon>Pseudonocardiales</taxon>
        <taxon>Pseudonocardiaceae</taxon>
        <taxon>Saccharothrix</taxon>
    </lineage>
</organism>
<evidence type="ECO:0000313" key="7">
    <source>
        <dbReference type="Proteomes" id="UP000282084"/>
    </source>
</evidence>
<feature type="domain" description="Malonyl-CoA-[acyl-carrier-protein] transacylase small" evidence="5">
    <location>
        <begin position="133"/>
        <end position="194"/>
    </location>
</feature>
<dbReference type="GO" id="GO:0006633">
    <property type="term" value="P:fatty acid biosynthetic process"/>
    <property type="evidence" value="ECO:0007669"/>
    <property type="project" value="TreeGrafter"/>
</dbReference>
<keyword evidence="2 6" id="KW-0808">Transferase</keyword>
<keyword evidence="7" id="KW-1185">Reference proteome</keyword>
<evidence type="ECO:0000256" key="2">
    <source>
        <dbReference type="ARBA" id="ARBA00022679"/>
    </source>
</evidence>
<evidence type="ECO:0000313" key="6">
    <source>
        <dbReference type="EMBL" id="RKT54481.1"/>
    </source>
</evidence>
<name>A0A495VYH6_9PSEU</name>
<dbReference type="GO" id="GO:0005829">
    <property type="term" value="C:cytosol"/>
    <property type="evidence" value="ECO:0007669"/>
    <property type="project" value="TreeGrafter"/>
</dbReference>